<keyword evidence="1" id="KW-0472">Membrane</keyword>
<gene>
    <name evidence="3" type="ORF">HYN48_10470</name>
</gene>
<keyword evidence="1" id="KW-0812">Transmembrane</keyword>
<reference evidence="3 4" key="1">
    <citation type="submission" date="2018-04" db="EMBL/GenBank/DDBJ databases">
        <title>Genome sequencing of Flavobacterium sp. HYN0048.</title>
        <authorList>
            <person name="Yi H."/>
            <person name="Baek C."/>
        </authorList>
    </citation>
    <scope>NUCLEOTIDE SEQUENCE [LARGE SCALE GENOMIC DNA]</scope>
    <source>
        <strain evidence="3 4">HYN0048</strain>
    </source>
</reference>
<keyword evidence="4" id="KW-1185">Reference proteome</keyword>
<protein>
    <recommendedName>
        <fullName evidence="2">YcxB-like C-terminal domain-containing protein</fullName>
    </recommendedName>
</protein>
<dbReference type="Proteomes" id="UP000244193">
    <property type="component" value="Chromosome"/>
</dbReference>
<keyword evidence="1" id="KW-1133">Transmembrane helix</keyword>
<sequence>MVMGILEYSGQTYFGLDPIFTLLFAFYLIFIPVMLYIKSTRNFASNKRIQQPVIYEFTADKMFSKGERFNSELAMDSLYRIEETRDWFLVYQSKQVANLIPKREMTDADLSDLRRIFRTVPGLKLKLRD</sequence>
<evidence type="ECO:0000313" key="4">
    <source>
        <dbReference type="Proteomes" id="UP000244193"/>
    </source>
</evidence>
<evidence type="ECO:0000259" key="2">
    <source>
        <dbReference type="Pfam" id="PF14317"/>
    </source>
</evidence>
<dbReference type="InterPro" id="IPR025588">
    <property type="entry name" value="YcxB-like_C"/>
</dbReference>
<organism evidence="3 4">
    <name type="scientific">Flavobacterium magnum</name>
    <dbReference type="NCBI Taxonomy" id="2162713"/>
    <lineage>
        <taxon>Bacteria</taxon>
        <taxon>Pseudomonadati</taxon>
        <taxon>Bacteroidota</taxon>
        <taxon>Flavobacteriia</taxon>
        <taxon>Flavobacteriales</taxon>
        <taxon>Flavobacteriaceae</taxon>
        <taxon>Flavobacterium</taxon>
    </lineage>
</organism>
<feature type="domain" description="YcxB-like C-terminal" evidence="2">
    <location>
        <begin position="57"/>
        <end position="116"/>
    </location>
</feature>
<name>A0A2S0RFN7_9FLAO</name>
<dbReference type="KEGG" id="fmg:HYN48_10470"/>
<feature type="transmembrane region" description="Helical" evidence="1">
    <location>
        <begin position="20"/>
        <end position="37"/>
    </location>
</feature>
<accession>A0A2S0RFN7</accession>
<dbReference type="EMBL" id="CP028811">
    <property type="protein sequence ID" value="AWA30476.1"/>
    <property type="molecule type" value="Genomic_DNA"/>
</dbReference>
<evidence type="ECO:0000313" key="3">
    <source>
        <dbReference type="EMBL" id="AWA30476.1"/>
    </source>
</evidence>
<proteinExistence type="predicted"/>
<dbReference type="Pfam" id="PF14317">
    <property type="entry name" value="YcxB"/>
    <property type="match status" value="1"/>
</dbReference>
<dbReference type="AlphaFoldDB" id="A0A2S0RFN7"/>
<evidence type="ECO:0000256" key="1">
    <source>
        <dbReference type="SAM" id="Phobius"/>
    </source>
</evidence>